<gene>
    <name evidence="6" type="ORF">PZE19_06445</name>
</gene>
<keyword evidence="2 4" id="KW-0413">Isomerase</keyword>
<keyword evidence="7" id="KW-1185">Reference proteome</keyword>
<dbReference type="CDD" id="cd00165">
    <property type="entry name" value="S4"/>
    <property type="match status" value="1"/>
</dbReference>
<organism evidence="6 7">
    <name type="scientific">Paludisphaera mucosa</name>
    <dbReference type="NCBI Taxonomy" id="3030827"/>
    <lineage>
        <taxon>Bacteria</taxon>
        <taxon>Pseudomonadati</taxon>
        <taxon>Planctomycetota</taxon>
        <taxon>Planctomycetia</taxon>
        <taxon>Isosphaerales</taxon>
        <taxon>Isosphaeraceae</taxon>
        <taxon>Paludisphaera</taxon>
    </lineage>
</organism>
<comment type="catalytic activity">
    <reaction evidence="4">
        <text>a uridine in RNA = a pseudouridine in RNA</text>
        <dbReference type="Rhea" id="RHEA:48348"/>
        <dbReference type="Rhea" id="RHEA-COMP:12068"/>
        <dbReference type="Rhea" id="RHEA-COMP:12069"/>
        <dbReference type="ChEBI" id="CHEBI:65314"/>
        <dbReference type="ChEBI" id="CHEBI:65315"/>
    </reaction>
</comment>
<evidence type="ECO:0000313" key="6">
    <source>
        <dbReference type="EMBL" id="MDG3003398.1"/>
    </source>
</evidence>
<proteinExistence type="inferred from homology"/>
<dbReference type="Pfam" id="PF01479">
    <property type="entry name" value="S4"/>
    <property type="match status" value="1"/>
</dbReference>
<dbReference type="EC" id="5.4.99.-" evidence="4"/>
<dbReference type="InterPro" id="IPR036986">
    <property type="entry name" value="S4_RNA-bd_sf"/>
</dbReference>
<comment type="caution">
    <text evidence="6">The sequence shown here is derived from an EMBL/GenBank/DDBJ whole genome shotgun (WGS) entry which is preliminary data.</text>
</comment>
<dbReference type="Gene3D" id="3.10.290.10">
    <property type="entry name" value="RNA-binding S4 domain"/>
    <property type="match status" value="1"/>
</dbReference>
<feature type="domain" description="RNA-binding S4" evidence="5">
    <location>
        <begin position="22"/>
        <end position="79"/>
    </location>
</feature>
<dbReference type="PANTHER" id="PTHR21600">
    <property type="entry name" value="MITOCHONDRIAL RNA PSEUDOURIDINE SYNTHASE"/>
    <property type="match status" value="1"/>
</dbReference>
<evidence type="ECO:0000256" key="1">
    <source>
        <dbReference type="ARBA" id="ARBA00010876"/>
    </source>
</evidence>
<dbReference type="InterPro" id="IPR006225">
    <property type="entry name" value="PsdUridine_synth_RluC/D"/>
</dbReference>
<evidence type="ECO:0000313" key="7">
    <source>
        <dbReference type="Proteomes" id="UP001216907"/>
    </source>
</evidence>
<dbReference type="PROSITE" id="PS01129">
    <property type="entry name" value="PSI_RLU"/>
    <property type="match status" value="1"/>
</dbReference>
<accession>A0ABT6F746</accession>
<dbReference type="PANTHER" id="PTHR21600:SF44">
    <property type="entry name" value="RIBOSOMAL LARGE SUBUNIT PSEUDOURIDINE SYNTHASE D"/>
    <property type="match status" value="1"/>
</dbReference>
<dbReference type="GO" id="GO:0016853">
    <property type="term" value="F:isomerase activity"/>
    <property type="evidence" value="ECO:0007669"/>
    <property type="project" value="UniProtKB-KW"/>
</dbReference>
<dbReference type="InterPro" id="IPR020103">
    <property type="entry name" value="PsdUridine_synth_cat_dom_sf"/>
</dbReference>
<keyword evidence="3" id="KW-0694">RNA-binding</keyword>
<name>A0ABT6F746_9BACT</name>
<evidence type="ECO:0000256" key="4">
    <source>
        <dbReference type="RuleBase" id="RU362028"/>
    </source>
</evidence>
<dbReference type="EMBL" id="JARRAG010000001">
    <property type="protein sequence ID" value="MDG3003398.1"/>
    <property type="molecule type" value="Genomic_DNA"/>
</dbReference>
<reference evidence="6 7" key="1">
    <citation type="submission" date="2023-03" db="EMBL/GenBank/DDBJ databases">
        <title>Paludisphaera mucosa sp. nov. a novel planctomycete from northern fen.</title>
        <authorList>
            <person name="Ivanova A."/>
        </authorList>
    </citation>
    <scope>NUCLEOTIDE SEQUENCE [LARGE SCALE GENOMIC DNA]</scope>
    <source>
        <strain evidence="6 7">Pla2</strain>
    </source>
</reference>
<dbReference type="InterPro" id="IPR006224">
    <property type="entry name" value="PsdUridine_synth_RluA-like_CS"/>
</dbReference>
<evidence type="ECO:0000256" key="3">
    <source>
        <dbReference type="PROSITE-ProRule" id="PRU00182"/>
    </source>
</evidence>
<comment type="similarity">
    <text evidence="1 4">Belongs to the pseudouridine synthase RluA family.</text>
</comment>
<dbReference type="InterPro" id="IPR002942">
    <property type="entry name" value="S4_RNA-bd"/>
</dbReference>
<dbReference type="SUPFAM" id="SSF55174">
    <property type="entry name" value="Alpha-L RNA-binding motif"/>
    <property type="match status" value="1"/>
</dbReference>
<dbReference type="InterPro" id="IPR050188">
    <property type="entry name" value="RluA_PseudoU_synthase"/>
</dbReference>
<dbReference type="Pfam" id="PF00849">
    <property type="entry name" value="PseudoU_synth_2"/>
    <property type="match status" value="1"/>
</dbReference>
<dbReference type="PROSITE" id="PS50889">
    <property type="entry name" value="S4"/>
    <property type="match status" value="1"/>
</dbReference>
<dbReference type="CDD" id="cd02869">
    <property type="entry name" value="PseudoU_synth_RluA_like"/>
    <property type="match status" value="1"/>
</dbReference>
<dbReference type="RefSeq" id="WP_277859749.1">
    <property type="nucleotide sequence ID" value="NZ_JARRAG010000001.1"/>
</dbReference>
<protein>
    <recommendedName>
        <fullName evidence="4">Pseudouridine synthase</fullName>
        <ecNumber evidence="4">5.4.99.-</ecNumber>
    </recommendedName>
</protein>
<comment type="function">
    <text evidence="4">Responsible for synthesis of pseudouridine from uracil.</text>
</comment>
<dbReference type="Proteomes" id="UP001216907">
    <property type="component" value="Unassembled WGS sequence"/>
</dbReference>
<dbReference type="SMART" id="SM00363">
    <property type="entry name" value="S4"/>
    <property type="match status" value="1"/>
</dbReference>
<dbReference type="NCBIfam" id="TIGR00005">
    <property type="entry name" value="rluA_subfam"/>
    <property type="match status" value="1"/>
</dbReference>
<evidence type="ECO:0000259" key="5">
    <source>
        <dbReference type="SMART" id="SM00363"/>
    </source>
</evidence>
<dbReference type="InterPro" id="IPR006145">
    <property type="entry name" value="PsdUridine_synth_RsuA/RluA"/>
</dbReference>
<sequence length="341" mass="38516">MTETPLSETPQEFEVKPRTDGKRIDAYLASRFIDYSRSVLQRIIEAGAVEVNGRVVRASYKIRAGDRVKLSLPPLHDTTPTAEEIPIEVVYEDEHLTVVNKPADMVTHPSRGNWRGTLVNAIQFHFDQLSTVAGEDRPGIVHRLDRDTTGLLVVVKNDLAHRRLALQFEHRTVNKEYLAIVYGVPERDSDYIERPIGFHPIVRERMAVRTIEDGGREAATFYEVVERFRGYALVRCKPRTGRTHQIRVHLASIGHPIVADKPYSGRDRLTLADLEVAGAVADDPASLLIDRQALHAHALRFAHPMTEAAVELCAPLPPDMARTLDALRLHRQPEIPTRRLR</sequence>
<evidence type="ECO:0000256" key="2">
    <source>
        <dbReference type="ARBA" id="ARBA00023235"/>
    </source>
</evidence>
<dbReference type="SUPFAM" id="SSF55120">
    <property type="entry name" value="Pseudouridine synthase"/>
    <property type="match status" value="1"/>
</dbReference>
<dbReference type="Gene3D" id="3.30.2350.10">
    <property type="entry name" value="Pseudouridine synthase"/>
    <property type="match status" value="1"/>
</dbReference>